<organism evidence="16 17">
    <name type="scientific">Aphanomyces astaci</name>
    <name type="common">Crayfish plague agent</name>
    <dbReference type="NCBI Taxonomy" id="112090"/>
    <lineage>
        <taxon>Eukaryota</taxon>
        <taxon>Sar</taxon>
        <taxon>Stramenopiles</taxon>
        <taxon>Oomycota</taxon>
        <taxon>Saprolegniomycetes</taxon>
        <taxon>Saprolegniales</taxon>
        <taxon>Verrucalvaceae</taxon>
        <taxon>Aphanomyces</taxon>
    </lineage>
</organism>
<feature type="transmembrane region" description="Helical" evidence="14">
    <location>
        <begin position="410"/>
        <end position="432"/>
    </location>
</feature>
<dbReference type="SFLD" id="SFLDS00003">
    <property type="entry name" value="Haloacid_Dehalogenase"/>
    <property type="match status" value="1"/>
</dbReference>
<dbReference type="GO" id="GO:0016020">
    <property type="term" value="C:membrane"/>
    <property type="evidence" value="ECO:0007669"/>
    <property type="project" value="UniProtKB-SubCell"/>
</dbReference>
<dbReference type="CDD" id="cd00371">
    <property type="entry name" value="HMA"/>
    <property type="match status" value="4"/>
</dbReference>
<dbReference type="SUPFAM" id="SSF81653">
    <property type="entry name" value="Calcium ATPase, transduction domain A"/>
    <property type="match status" value="1"/>
</dbReference>
<dbReference type="FunFam" id="3.40.50.1000:FF:000144">
    <property type="entry name" value="copper-transporting ATPase 1 isoform X2"/>
    <property type="match status" value="1"/>
</dbReference>
<keyword evidence="5 14" id="KW-0479">Metal-binding</keyword>
<dbReference type="InterPro" id="IPR036412">
    <property type="entry name" value="HAD-like_sf"/>
</dbReference>
<keyword evidence="6 14" id="KW-0547">Nucleotide-binding</keyword>
<keyword evidence="4 14" id="KW-0812">Transmembrane</keyword>
<evidence type="ECO:0000256" key="11">
    <source>
        <dbReference type="ARBA" id="ARBA00023008"/>
    </source>
</evidence>
<feature type="domain" description="HMA" evidence="15">
    <location>
        <begin position="16"/>
        <end position="84"/>
    </location>
</feature>
<dbReference type="InterPro" id="IPR017969">
    <property type="entry name" value="Heavy-metal-associated_CS"/>
</dbReference>
<evidence type="ECO:0000256" key="10">
    <source>
        <dbReference type="ARBA" id="ARBA00022989"/>
    </source>
</evidence>
<feature type="domain" description="HMA" evidence="15">
    <location>
        <begin position="284"/>
        <end position="349"/>
    </location>
</feature>
<dbReference type="PANTHER" id="PTHR46594">
    <property type="entry name" value="P-TYPE CATION-TRANSPORTING ATPASE"/>
    <property type="match status" value="1"/>
</dbReference>
<dbReference type="InterPro" id="IPR023214">
    <property type="entry name" value="HAD_sf"/>
</dbReference>
<dbReference type="SUPFAM" id="SSF56784">
    <property type="entry name" value="HAD-like"/>
    <property type="match status" value="1"/>
</dbReference>
<dbReference type="InterPro" id="IPR018303">
    <property type="entry name" value="ATPase_P-typ_P_site"/>
</dbReference>
<dbReference type="Pfam" id="PF00122">
    <property type="entry name" value="E1-E2_ATPase"/>
    <property type="match status" value="1"/>
</dbReference>
<name>A0A397B6N5_APHAT</name>
<dbReference type="SFLD" id="SFLDF00027">
    <property type="entry name" value="p-type_atpase"/>
    <property type="match status" value="1"/>
</dbReference>
<evidence type="ECO:0000313" key="16">
    <source>
        <dbReference type="EMBL" id="RHY13868.1"/>
    </source>
</evidence>
<gene>
    <name evidence="16" type="ORF">DYB36_005026</name>
</gene>
<dbReference type="InterPro" id="IPR027256">
    <property type="entry name" value="P-typ_ATPase_IB"/>
</dbReference>
<protein>
    <recommendedName>
        <fullName evidence="2">P-type Cu(+) transporter</fullName>
        <ecNumber evidence="2">7.2.2.8</ecNumber>
    </recommendedName>
</protein>
<feature type="domain" description="HMA" evidence="15">
    <location>
        <begin position="203"/>
        <end position="272"/>
    </location>
</feature>
<keyword evidence="3" id="KW-0813">Transport</keyword>
<dbReference type="SUPFAM" id="SSF81665">
    <property type="entry name" value="Calcium ATPase, transmembrane domain M"/>
    <property type="match status" value="1"/>
</dbReference>
<evidence type="ECO:0000256" key="14">
    <source>
        <dbReference type="RuleBase" id="RU362081"/>
    </source>
</evidence>
<dbReference type="InterPro" id="IPR059000">
    <property type="entry name" value="ATPase_P-type_domA"/>
</dbReference>
<dbReference type="InterPro" id="IPR006121">
    <property type="entry name" value="HMA_dom"/>
</dbReference>
<dbReference type="VEuPathDB" id="FungiDB:H257_00230"/>
<dbReference type="PRINTS" id="PR00119">
    <property type="entry name" value="CATATPASE"/>
</dbReference>
<dbReference type="CDD" id="cd02094">
    <property type="entry name" value="P-type_ATPase_Cu-like"/>
    <property type="match status" value="1"/>
</dbReference>
<dbReference type="InterPro" id="IPR001757">
    <property type="entry name" value="P_typ_ATPase"/>
</dbReference>
<dbReference type="PROSITE" id="PS50846">
    <property type="entry name" value="HMA_2"/>
    <property type="match status" value="4"/>
</dbReference>
<keyword evidence="8 14" id="KW-0067">ATP-binding</keyword>
<dbReference type="GO" id="GO:0012505">
    <property type="term" value="C:endomembrane system"/>
    <property type="evidence" value="ECO:0007669"/>
    <property type="project" value="UniProtKB-SubCell"/>
</dbReference>
<dbReference type="Gene3D" id="3.40.1110.10">
    <property type="entry name" value="Calcium-transporting ATPase, cytoplasmic domain N"/>
    <property type="match status" value="2"/>
</dbReference>
<dbReference type="GO" id="GO:0016887">
    <property type="term" value="F:ATP hydrolysis activity"/>
    <property type="evidence" value="ECO:0007669"/>
    <property type="project" value="InterPro"/>
</dbReference>
<dbReference type="PROSITE" id="PS01047">
    <property type="entry name" value="HMA_1"/>
    <property type="match status" value="1"/>
</dbReference>
<keyword evidence="10 14" id="KW-1133">Transmembrane helix</keyword>
<dbReference type="PRINTS" id="PR00943">
    <property type="entry name" value="CUATPASE"/>
</dbReference>
<evidence type="ECO:0000256" key="12">
    <source>
        <dbReference type="ARBA" id="ARBA00023065"/>
    </source>
</evidence>
<dbReference type="InterPro" id="IPR008250">
    <property type="entry name" value="ATPase_P-typ_transduc_dom_A_sf"/>
</dbReference>
<evidence type="ECO:0000256" key="8">
    <source>
        <dbReference type="ARBA" id="ARBA00022840"/>
    </source>
</evidence>
<evidence type="ECO:0000256" key="5">
    <source>
        <dbReference type="ARBA" id="ARBA00022723"/>
    </source>
</evidence>
<dbReference type="InterPro" id="IPR044492">
    <property type="entry name" value="P_typ_ATPase_HD_dom"/>
</dbReference>
<evidence type="ECO:0000259" key="15">
    <source>
        <dbReference type="PROSITE" id="PS50846"/>
    </source>
</evidence>
<dbReference type="Proteomes" id="UP000265427">
    <property type="component" value="Unassembled WGS sequence"/>
</dbReference>
<dbReference type="GO" id="GO:0140581">
    <property type="term" value="F:P-type monovalent copper transporter activity"/>
    <property type="evidence" value="ECO:0007669"/>
    <property type="project" value="UniProtKB-EC"/>
</dbReference>
<feature type="transmembrane region" description="Helical" evidence="14">
    <location>
        <begin position="635"/>
        <end position="657"/>
    </location>
</feature>
<dbReference type="Gene3D" id="3.40.50.1000">
    <property type="entry name" value="HAD superfamily/HAD-like"/>
    <property type="match status" value="1"/>
</dbReference>
<dbReference type="PANTHER" id="PTHR46594:SF4">
    <property type="entry name" value="P-TYPE CATION-TRANSPORTING ATPASE"/>
    <property type="match status" value="1"/>
</dbReference>
<dbReference type="AlphaFoldDB" id="A0A397B6N5"/>
<reference evidence="16 17" key="1">
    <citation type="submission" date="2018-08" db="EMBL/GenBank/DDBJ databases">
        <title>Aphanomyces genome sequencing and annotation.</title>
        <authorList>
            <person name="Minardi D."/>
            <person name="Oidtmann B."/>
            <person name="Van Der Giezen M."/>
            <person name="Studholme D.J."/>
        </authorList>
    </citation>
    <scope>NUCLEOTIDE SEQUENCE [LARGE SCALE GENOMIC DNA]</scope>
    <source>
        <strain evidence="16 17">Kv</strain>
    </source>
</reference>
<dbReference type="GO" id="GO:0005524">
    <property type="term" value="F:ATP binding"/>
    <property type="evidence" value="ECO:0007669"/>
    <property type="project" value="UniProtKB-UniRule"/>
</dbReference>
<feature type="transmembrane region" description="Helical" evidence="14">
    <location>
        <begin position="369"/>
        <end position="390"/>
    </location>
</feature>
<evidence type="ECO:0000256" key="2">
    <source>
        <dbReference type="ARBA" id="ARBA00012517"/>
    </source>
</evidence>
<comment type="subcellular location">
    <subcellularLocation>
        <location evidence="1">Endomembrane system</location>
        <topology evidence="1">Multi-pass membrane protein</topology>
    </subcellularLocation>
    <subcellularLocation>
        <location evidence="14">Membrane</location>
    </subcellularLocation>
</comment>
<feature type="transmembrane region" description="Helical" evidence="14">
    <location>
        <begin position="444"/>
        <end position="468"/>
    </location>
</feature>
<keyword evidence="9" id="KW-1278">Translocase</keyword>
<keyword evidence="12" id="KW-0406">Ion transport</keyword>
<keyword evidence="13 14" id="KW-0472">Membrane</keyword>
<dbReference type="PROSITE" id="PS00154">
    <property type="entry name" value="ATPASE_E1_E2"/>
    <property type="match status" value="1"/>
</dbReference>
<feature type="transmembrane region" description="Helical" evidence="14">
    <location>
        <begin position="1020"/>
        <end position="1041"/>
    </location>
</feature>
<dbReference type="SFLD" id="SFLDG00002">
    <property type="entry name" value="C1.7:_P-type_atpase_like"/>
    <property type="match status" value="1"/>
</dbReference>
<evidence type="ECO:0000256" key="1">
    <source>
        <dbReference type="ARBA" id="ARBA00004127"/>
    </source>
</evidence>
<dbReference type="SUPFAM" id="SSF55008">
    <property type="entry name" value="HMA, heavy metal-associated domain"/>
    <property type="match status" value="4"/>
</dbReference>
<feature type="domain" description="HMA" evidence="15">
    <location>
        <begin position="95"/>
        <end position="165"/>
    </location>
</feature>
<dbReference type="FunFam" id="2.70.150.10:FF:000002">
    <property type="entry name" value="Copper-transporting ATPase 1, putative"/>
    <property type="match status" value="1"/>
</dbReference>
<evidence type="ECO:0000256" key="3">
    <source>
        <dbReference type="ARBA" id="ARBA00022448"/>
    </source>
</evidence>
<evidence type="ECO:0000256" key="6">
    <source>
        <dbReference type="ARBA" id="ARBA00022741"/>
    </source>
</evidence>
<dbReference type="Pfam" id="PF00403">
    <property type="entry name" value="HMA"/>
    <property type="match status" value="2"/>
</dbReference>
<comment type="similarity">
    <text evidence="14">Belongs to the cation transport ATPase (P-type) (TC 3.A.3) family. Type IB subfamily.</text>
</comment>
<dbReference type="NCBIfam" id="TIGR01494">
    <property type="entry name" value="ATPase_P-type"/>
    <property type="match status" value="1"/>
</dbReference>
<dbReference type="Gene3D" id="3.30.70.100">
    <property type="match status" value="4"/>
</dbReference>
<evidence type="ECO:0000256" key="4">
    <source>
        <dbReference type="ARBA" id="ARBA00022692"/>
    </source>
</evidence>
<dbReference type="Pfam" id="PF00702">
    <property type="entry name" value="Hydrolase"/>
    <property type="match status" value="1"/>
</dbReference>
<dbReference type="EC" id="7.2.2.8" evidence="2"/>
<dbReference type="FunFam" id="3.30.70.100:FF:000001">
    <property type="entry name" value="ATPase copper transporting beta"/>
    <property type="match status" value="1"/>
</dbReference>
<feature type="transmembrane region" description="Helical" evidence="14">
    <location>
        <begin position="1047"/>
        <end position="1071"/>
    </location>
</feature>
<sequence>MMEGVHQEETLLPKQQVIVLEVEGMMCMKNCGTTVQNALKNMDGVESAVVTYTEHIVTVRVLPYYSIDPSDLIDTLDMVGFDATLQVPFEMEPRNVVRLGVDGMMCMKNCGTTVQNALRLHEGVQSAYVDYDKSMATITIDPEHIGVVTEQDLIDTVECVGFDAYVFNHGERCRRRLAAKAKAALQDETEQSTSIAIAESSHPRAFFKIDGMSCAACVKAIEDVLRHKAGIVDCRVGLISAKAEIAFDRSIFVEHEDVQIGDFIRNAGYGATYINTIDGDDDSFEVKYDVEGLTGPEHIHAVESAVKALAGVASVSIKQHVVSVHLKQMSATGPRTVLDAIAAAGYTVSVHVAHADDTDEDESAKWKRLLLICLVFSLPAMVVHMVLGWIPTCRMLLMSKVVNGLTVKCLVMFLLTTPVQFGIGLRFYVAAYKGLQHGMMGMDFLIVVGTTASYLYSFISMVGCILSPTFRGHHFFESSAMLISFVTIGKYLESKAKKDTAQSLGVLVKMQPKHALLIESTLNGGGAAMSKDRSIPIELVQRGDKLRLLPGCRIPTDGVVVHGQSSCDESMLTGESMPVTKSQGDIVFGSTVNQSGALVMESTCVGGQNTLSQICALIENAQMDKAPIQAVADKFASWFAPFVMVVALITFATWYVMLTLDVVPVEWKLSMGIVTTGHEDDLFISVLFCISTVVISCPCALGLATPTAVTVGTGVGSKFGILIKGGRALETARSADVVVFDKTGTLTVGHPSMTEVVVSEGGAVTARDVLYYAACVETQSEHVLGKAIVLAASEQEQLELCEPTNFRVVPGRGLRATVPRRSDGQSSTTTQNMMDVAVGNSAWLEEQNVAVPSKMEAHMWELENEGKTVVCVTLNNVFAGLIALADTARPEAAETIAQLKRMGMKVWLITGDNARTATAVARHMGIDNVKAVALPGQKVEQIKVIQSRTSERTGKPHVVVMVGDGINDAPALAQADVGLAIGAGTDIALAQADMVLVKSNLRDVVTALDLSRVIFTRIKINLFASMIYNLLSIPLAAGLFFPLFHRMLPPACAGIAMAMSSISVISSSLMLKRYTPPVFSESFSLKKPVVGRPPVNGGRNMLELGKIRNRPYHPVDIQEN</sequence>
<keyword evidence="11" id="KW-0186">Copper</keyword>
<evidence type="ECO:0000313" key="17">
    <source>
        <dbReference type="Proteomes" id="UP000265427"/>
    </source>
</evidence>
<evidence type="ECO:0000256" key="9">
    <source>
        <dbReference type="ARBA" id="ARBA00022967"/>
    </source>
</evidence>
<dbReference type="NCBIfam" id="TIGR01525">
    <property type="entry name" value="ATPase-IB_hvy"/>
    <property type="match status" value="1"/>
</dbReference>
<dbReference type="PRINTS" id="PR00942">
    <property type="entry name" value="CUATPASEI"/>
</dbReference>
<evidence type="ECO:0000256" key="13">
    <source>
        <dbReference type="ARBA" id="ARBA00023136"/>
    </source>
</evidence>
<proteinExistence type="inferred from homology"/>
<dbReference type="EMBL" id="QUSZ01004523">
    <property type="protein sequence ID" value="RHY13868.1"/>
    <property type="molecule type" value="Genomic_DNA"/>
</dbReference>
<keyword evidence="7" id="KW-0187">Copper transport</keyword>
<dbReference type="InterPro" id="IPR023298">
    <property type="entry name" value="ATPase_P-typ_TM_dom_sf"/>
</dbReference>
<evidence type="ECO:0000256" key="7">
    <source>
        <dbReference type="ARBA" id="ARBA00022796"/>
    </source>
</evidence>
<dbReference type="GO" id="GO:0046872">
    <property type="term" value="F:metal ion binding"/>
    <property type="evidence" value="ECO:0007669"/>
    <property type="project" value="UniProtKB-KW"/>
</dbReference>
<feature type="transmembrane region" description="Helical" evidence="14">
    <location>
        <begin position="682"/>
        <end position="704"/>
    </location>
</feature>
<dbReference type="InterPro" id="IPR036163">
    <property type="entry name" value="HMA_dom_sf"/>
</dbReference>
<dbReference type="Gene3D" id="2.70.150.10">
    <property type="entry name" value="Calcium-transporting ATPase, cytoplasmic transduction domain A"/>
    <property type="match status" value="1"/>
</dbReference>
<dbReference type="InterPro" id="IPR023299">
    <property type="entry name" value="ATPase_P-typ_cyto_dom_N"/>
</dbReference>
<accession>A0A397B6N5</accession>
<comment type="caution">
    <text evidence="16">The sequence shown here is derived from an EMBL/GenBank/DDBJ whole genome shotgun (WGS) entry which is preliminary data.</text>
</comment>